<dbReference type="Ensembl" id="ENSCSAVT00000006628.1">
    <property type="protein sequence ID" value="ENSCSAVP00000006545.1"/>
    <property type="gene ID" value="ENSCSAVG00000003918.1"/>
</dbReference>
<dbReference type="Gene3D" id="2.20.100.10">
    <property type="entry name" value="Thrombospondin type-1 (TSP1) repeat"/>
    <property type="match status" value="1"/>
</dbReference>
<dbReference type="SMART" id="SM00209">
    <property type="entry name" value="TSP1"/>
    <property type="match status" value="1"/>
</dbReference>
<keyword evidence="1" id="KW-1015">Disulfide bond</keyword>
<reference evidence="3" key="2">
    <citation type="submission" date="2025-08" db="UniProtKB">
        <authorList>
            <consortium name="Ensembl"/>
        </authorList>
    </citation>
    <scope>IDENTIFICATION</scope>
</reference>
<feature type="chain" id="PRO_5003578743" description="ADAMTS cysteine-rich domain-containing protein" evidence="2">
    <location>
        <begin position="18"/>
        <end position="135"/>
    </location>
</feature>
<keyword evidence="4" id="KW-1185">Reference proteome</keyword>
<reference evidence="3" key="3">
    <citation type="submission" date="2025-09" db="UniProtKB">
        <authorList>
            <consortium name="Ensembl"/>
        </authorList>
    </citation>
    <scope>IDENTIFICATION</scope>
</reference>
<feature type="signal peptide" evidence="2">
    <location>
        <begin position="1"/>
        <end position="17"/>
    </location>
</feature>
<dbReference type="InterPro" id="IPR038178">
    <property type="entry name" value="Kringle_sf"/>
</dbReference>
<proteinExistence type="predicted"/>
<keyword evidence="2" id="KW-0732">Signal</keyword>
<sequence length="135" mass="15062">MQVSFLALAGSIFLVASESPRSDWTDWSDWDPCSVSCGRGVQYKTRNCTKGIVGSGTCSGLSWEAQSCILQPCGTNVTTTTPPTTTTVSTTIRMKWYVRDCYHENRVSSYRGSTIKTRSGRLCQMWTKTYPHMHS</sequence>
<dbReference type="PRINTS" id="PR01705">
    <property type="entry name" value="TSP1REPEAT"/>
</dbReference>
<reference evidence="4" key="1">
    <citation type="submission" date="2003-08" db="EMBL/GenBank/DDBJ databases">
        <authorList>
            <person name="Birren B."/>
            <person name="Nusbaum C."/>
            <person name="Abebe A."/>
            <person name="Abouelleil A."/>
            <person name="Adekoya E."/>
            <person name="Ait-zahra M."/>
            <person name="Allen N."/>
            <person name="Allen T."/>
            <person name="An P."/>
            <person name="Anderson M."/>
            <person name="Anderson S."/>
            <person name="Arachchi H."/>
            <person name="Armbruster J."/>
            <person name="Bachantsang P."/>
            <person name="Baldwin J."/>
            <person name="Barry A."/>
            <person name="Bayul T."/>
            <person name="Blitshsteyn B."/>
            <person name="Bloom T."/>
            <person name="Blye J."/>
            <person name="Boguslavskiy L."/>
            <person name="Borowsky M."/>
            <person name="Boukhgalter B."/>
            <person name="Brunache A."/>
            <person name="Butler J."/>
            <person name="Calixte N."/>
            <person name="Calvo S."/>
            <person name="Camarata J."/>
            <person name="Campo K."/>
            <person name="Chang J."/>
            <person name="Cheshatsang Y."/>
            <person name="Citroen M."/>
            <person name="Collymore A."/>
            <person name="Considine T."/>
            <person name="Cook A."/>
            <person name="Cooke P."/>
            <person name="Corum B."/>
            <person name="Cuomo C."/>
            <person name="David R."/>
            <person name="Dawoe T."/>
            <person name="Degray S."/>
            <person name="Dodge S."/>
            <person name="Dooley K."/>
            <person name="Dorje P."/>
            <person name="Dorjee K."/>
            <person name="Dorris L."/>
            <person name="Duffey N."/>
            <person name="Dupes A."/>
            <person name="Elkins T."/>
            <person name="Engels R."/>
            <person name="Erickson J."/>
            <person name="Farina A."/>
            <person name="Faro S."/>
            <person name="Ferreira P."/>
            <person name="Fischer H."/>
            <person name="Fitzgerald M."/>
            <person name="Foley K."/>
            <person name="Gage D."/>
            <person name="Galagan J."/>
            <person name="Gearin G."/>
            <person name="Gnerre S."/>
            <person name="Gnirke A."/>
            <person name="Goyette A."/>
            <person name="Graham J."/>
            <person name="Grandbois E."/>
            <person name="Gyaltsen K."/>
            <person name="Hafez N."/>
            <person name="Hagopian D."/>
            <person name="Hagos B."/>
            <person name="Hall J."/>
            <person name="Hatcher B."/>
            <person name="Heller A."/>
            <person name="Higgins H."/>
            <person name="Honan T."/>
            <person name="Horn A."/>
            <person name="Houde N."/>
            <person name="Hughes L."/>
            <person name="Hulme W."/>
            <person name="Husby E."/>
            <person name="Iliev I."/>
            <person name="Jaffe D."/>
            <person name="Jones C."/>
            <person name="Kamal M."/>
            <person name="Kamat A."/>
            <person name="Kamvysselis M."/>
            <person name="Karlsson E."/>
            <person name="Kells C."/>
            <person name="Kieu A."/>
            <person name="Kisner P."/>
            <person name="Kodira C."/>
            <person name="Kulbokas E."/>
            <person name="Labutti K."/>
            <person name="Lama D."/>
            <person name="Landers T."/>
            <person name="Leger J."/>
            <person name="Levine S."/>
            <person name="Lewis D."/>
            <person name="Lewis T."/>
            <person name="Lindblad-toh K."/>
            <person name="Liu X."/>
            <person name="Lokyitsang T."/>
            <person name="Lokyitsang Y."/>
            <person name="Lucien O."/>
            <person name="Lui A."/>
            <person name="Ma L.J."/>
            <person name="Mabbitt R."/>
            <person name="Macdonald J."/>
            <person name="Maclean C."/>
            <person name="Major J."/>
            <person name="Manning J."/>
            <person name="Marabella R."/>
            <person name="Maru K."/>
            <person name="Matthews C."/>
            <person name="Mauceli E."/>
            <person name="Mccarthy M."/>
            <person name="Mcdonough S."/>
            <person name="Mcghee T."/>
            <person name="Meldrim J."/>
            <person name="Meneus L."/>
            <person name="Mesirov J."/>
            <person name="Mihalev A."/>
            <person name="Mihova T."/>
            <person name="Mikkelsen T."/>
            <person name="Mlenga V."/>
            <person name="Moru K."/>
            <person name="Mozes J."/>
            <person name="Mulrain L."/>
            <person name="Munson G."/>
            <person name="Naylor J."/>
            <person name="Newes C."/>
            <person name="Nguyen C."/>
            <person name="Nguyen N."/>
            <person name="Nguyen T."/>
            <person name="Nicol R."/>
            <person name="Nielsen C."/>
            <person name="Nizzari M."/>
            <person name="Norbu C."/>
            <person name="Norbu N."/>
            <person name="O'donnell P."/>
            <person name="Okoawo O."/>
            <person name="O'leary S."/>
            <person name="Omotosho B."/>
            <person name="O'neill K."/>
            <person name="Osman S."/>
            <person name="Parker S."/>
            <person name="Perrin D."/>
            <person name="Phunkhang P."/>
            <person name="Piqani B."/>
            <person name="Purcell S."/>
            <person name="Rachupka T."/>
            <person name="Ramasamy U."/>
            <person name="Rameau R."/>
            <person name="Ray V."/>
            <person name="Raymond C."/>
            <person name="Retta R."/>
            <person name="Richardson S."/>
            <person name="Rise C."/>
            <person name="Rodriguez J."/>
            <person name="Rogers J."/>
            <person name="Rogov P."/>
            <person name="Rutman M."/>
            <person name="Schupbach R."/>
            <person name="Seaman C."/>
            <person name="Settipalli S."/>
            <person name="Sharpe T."/>
            <person name="Sheridan J."/>
            <person name="Sherpa N."/>
            <person name="Shi J."/>
            <person name="Smirnov S."/>
            <person name="Smith C."/>
            <person name="Sougnez C."/>
            <person name="Spencer B."/>
            <person name="Stalker J."/>
            <person name="Stange-thomann N."/>
            <person name="Stavropoulos S."/>
            <person name="Stetson K."/>
            <person name="Stone C."/>
            <person name="Stone S."/>
            <person name="Stubbs M."/>
            <person name="Talamas J."/>
            <person name="Tchuinga P."/>
            <person name="Tenzing P."/>
            <person name="Tesfaye S."/>
            <person name="Theodore J."/>
            <person name="Thoulutsang Y."/>
            <person name="Topham K."/>
            <person name="Towey S."/>
            <person name="Tsamla T."/>
            <person name="Tsomo N."/>
            <person name="Vallee D."/>
            <person name="Vassiliev H."/>
            <person name="Venkataraman V."/>
            <person name="Vinson J."/>
            <person name="Vo A."/>
            <person name="Wade C."/>
            <person name="Wang S."/>
            <person name="Wangchuk T."/>
            <person name="Wangdi T."/>
            <person name="Whittaker C."/>
            <person name="Wilkinson J."/>
            <person name="Wu Y."/>
            <person name="Wyman D."/>
            <person name="Yadav S."/>
            <person name="Yang S."/>
            <person name="Yang X."/>
            <person name="Yeager S."/>
            <person name="Yee E."/>
            <person name="Young G."/>
            <person name="Zainoun J."/>
            <person name="Zembeck L."/>
            <person name="Zimmer A."/>
            <person name="Zody M."/>
            <person name="Lander E."/>
        </authorList>
    </citation>
    <scope>NUCLEOTIDE SEQUENCE [LARGE SCALE GENOMIC DNA]</scope>
</reference>
<dbReference type="PROSITE" id="PS50092">
    <property type="entry name" value="TSP1"/>
    <property type="match status" value="1"/>
</dbReference>
<dbReference type="Proteomes" id="UP000007875">
    <property type="component" value="Unassembled WGS sequence"/>
</dbReference>
<dbReference type="SUPFAM" id="SSF82895">
    <property type="entry name" value="TSP-1 type 1 repeat"/>
    <property type="match status" value="1"/>
</dbReference>
<dbReference type="InterPro" id="IPR036383">
    <property type="entry name" value="TSP1_rpt_sf"/>
</dbReference>
<evidence type="ECO:0000313" key="3">
    <source>
        <dbReference type="Ensembl" id="ENSCSAVP00000006545.1"/>
    </source>
</evidence>
<dbReference type="AlphaFoldDB" id="H2YMJ3"/>
<dbReference type="FunFam" id="2.20.100.10:FF:000001">
    <property type="entry name" value="semaphorin-5A isoform X1"/>
    <property type="match status" value="1"/>
</dbReference>
<dbReference type="Gene3D" id="2.40.20.10">
    <property type="entry name" value="Plasminogen Kringle 4"/>
    <property type="match status" value="1"/>
</dbReference>
<dbReference type="Pfam" id="PF00090">
    <property type="entry name" value="TSP_1"/>
    <property type="match status" value="1"/>
</dbReference>
<dbReference type="InterPro" id="IPR000884">
    <property type="entry name" value="TSP1_rpt"/>
</dbReference>
<evidence type="ECO:0000313" key="4">
    <source>
        <dbReference type="Proteomes" id="UP000007875"/>
    </source>
</evidence>
<organism evidence="3 4">
    <name type="scientific">Ciona savignyi</name>
    <name type="common">Pacific transparent sea squirt</name>
    <dbReference type="NCBI Taxonomy" id="51511"/>
    <lineage>
        <taxon>Eukaryota</taxon>
        <taxon>Metazoa</taxon>
        <taxon>Chordata</taxon>
        <taxon>Tunicata</taxon>
        <taxon>Ascidiacea</taxon>
        <taxon>Phlebobranchia</taxon>
        <taxon>Cionidae</taxon>
        <taxon>Ciona</taxon>
    </lineage>
</organism>
<accession>H2YMJ3</accession>
<evidence type="ECO:0000256" key="1">
    <source>
        <dbReference type="ARBA" id="ARBA00023157"/>
    </source>
</evidence>
<dbReference type="GeneTree" id="ENSGT00940000163017"/>
<name>H2YMJ3_CIOSA</name>
<dbReference type="HOGENOM" id="CLU_1885038_0_0_1"/>
<protein>
    <recommendedName>
        <fullName evidence="5">ADAMTS cysteine-rich domain-containing protein</fullName>
    </recommendedName>
</protein>
<dbReference type="SUPFAM" id="SSF57440">
    <property type="entry name" value="Kringle-like"/>
    <property type="match status" value="1"/>
</dbReference>
<evidence type="ECO:0000256" key="2">
    <source>
        <dbReference type="SAM" id="SignalP"/>
    </source>
</evidence>
<dbReference type="InterPro" id="IPR013806">
    <property type="entry name" value="Kringle-like"/>
</dbReference>
<evidence type="ECO:0008006" key="5">
    <source>
        <dbReference type="Google" id="ProtNLM"/>
    </source>
</evidence>